<dbReference type="AlphaFoldDB" id="A0A420YBR8"/>
<dbReference type="Gene3D" id="3.50.50.60">
    <property type="entry name" value="FAD/NAD(P)-binding domain"/>
    <property type="match status" value="1"/>
</dbReference>
<evidence type="ECO:0000256" key="3">
    <source>
        <dbReference type="ARBA" id="ARBA00023002"/>
    </source>
</evidence>
<dbReference type="Proteomes" id="UP000275385">
    <property type="component" value="Unassembled WGS sequence"/>
</dbReference>
<gene>
    <name evidence="6" type="ORF">DL546_007465</name>
</gene>
<dbReference type="EMBL" id="QVQW01000022">
    <property type="protein sequence ID" value="RKU45323.1"/>
    <property type="molecule type" value="Genomic_DNA"/>
</dbReference>
<evidence type="ECO:0000256" key="1">
    <source>
        <dbReference type="ARBA" id="ARBA00022630"/>
    </source>
</evidence>
<feature type="domain" description="FAD-binding" evidence="5">
    <location>
        <begin position="315"/>
        <end position="346"/>
    </location>
</feature>
<dbReference type="GO" id="GO:0004497">
    <property type="term" value="F:monooxygenase activity"/>
    <property type="evidence" value="ECO:0007669"/>
    <property type="project" value="UniProtKB-KW"/>
</dbReference>
<dbReference type="InterPro" id="IPR002938">
    <property type="entry name" value="FAD-bd"/>
</dbReference>
<dbReference type="InterPro" id="IPR036188">
    <property type="entry name" value="FAD/NAD-bd_sf"/>
</dbReference>
<dbReference type="PANTHER" id="PTHR46972:SF1">
    <property type="entry name" value="FAD DEPENDENT OXIDOREDUCTASE DOMAIN-CONTAINING PROTEIN"/>
    <property type="match status" value="1"/>
</dbReference>
<keyword evidence="4" id="KW-0503">Monooxygenase</keyword>
<evidence type="ECO:0000313" key="7">
    <source>
        <dbReference type="Proteomes" id="UP000275385"/>
    </source>
</evidence>
<dbReference type="PANTHER" id="PTHR46972">
    <property type="entry name" value="MONOOXYGENASE ASQM-RELATED"/>
    <property type="match status" value="1"/>
</dbReference>
<sequence>MSAPESPRIVILGAGPSGLTLAVHLHKHSVPFSIYDLRPEPTPESLSAVSGMLDLHTESGLAALKECGLYDAFLPLTHECGQEMRVLDSDGVIVYSDEGDLDFRPEISRHALTKLLLSALPQNTVKWEHKLRSASRREDGKLLLDFGSQRTVVADLVVGADGAWSKVRRDLIPDAGKPRYTGTQFLTLTITDITTRYPALAKLVGEGGMMAMGKGNVISSHRGAQDSVRLYVGVGTDDEQFARSRGLEGKTAAEVVDDYLSDEQLFGQWGDQMKELIRVASIEETKREPGAKADVRPLYELPPGHSWVHCPSMTLIGDAAHLMTPWAGEGANISMWDALDLAIAIEEAWHAFSGGNGASWAQVMEPRLVNFEKMMTERAAAPAGESSKNGQLVLQENGAQLIADLFRSFGPPPE</sequence>
<dbReference type="OrthoDB" id="655030at2759"/>
<accession>A0A420YBR8</accession>
<evidence type="ECO:0000259" key="5">
    <source>
        <dbReference type="Pfam" id="PF01494"/>
    </source>
</evidence>
<name>A0A420YBR8_9PEZI</name>
<dbReference type="PRINTS" id="PR00420">
    <property type="entry name" value="RNGMNOXGNASE"/>
</dbReference>
<evidence type="ECO:0000313" key="6">
    <source>
        <dbReference type="EMBL" id="RKU45323.1"/>
    </source>
</evidence>
<comment type="caution">
    <text evidence="6">The sequence shown here is derived from an EMBL/GenBank/DDBJ whole genome shotgun (WGS) entry which is preliminary data.</text>
</comment>
<dbReference type="STRING" id="177199.A0A420YBR8"/>
<dbReference type="Pfam" id="PF01494">
    <property type="entry name" value="FAD_binding_3"/>
    <property type="match status" value="2"/>
</dbReference>
<keyword evidence="1" id="KW-0285">Flavoprotein</keyword>
<keyword evidence="3" id="KW-0560">Oxidoreductase</keyword>
<reference evidence="6 7" key="1">
    <citation type="submission" date="2018-08" db="EMBL/GenBank/DDBJ databases">
        <title>Draft genome of the lignicolous fungus Coniochaeta pulveracea.</title>
        <authorList>
            <person name="Borstlap C.J."/>
            <person name="De Witt R.N."/>
            <person name="Botha A."/>
            <person name="Volschenk H."/>
        </authorList>
    </citation>
    <scope>NUCLEOTIDE SEQUENCE [LARGE SCALE GENOMIC DNA]</scope>
    <source>
        <strain evidence="6 7">CAB683</strain>
    </source>
</reference>
<evidence type="ECO:0000256" key="4">
    <source>
        <dbReference type="ARBA" id="ARBA00023033"/>
    </source>
</evidence>
<dbReference type="SUPFAM" id="SSF51905">
    <property type="entry name" value="FAD/NAD(P)-binding domain"/>
    <property type="match status" value="1"/>
</dbReference>
<keyword evidence="2" id="KW-0274">FAD</keyword>
<proteinExistence type="predicted"/>
<dbReference type="GO" id="GO:0071949">
    <property type="term" value="F:FAD binding"/>
    <property type="evidence" value="ECO:0007669"/>
    <property type="project" value="InterPro"/>
</dbReference>
<keyword evidence="7" id="KW-1185">Reference proteome</keyword>
<organism evidence="6 7">
    <name type="scientific">Coniochaeta pulveracea</name>
    <dbReference type="NCBI Taxonomy" id="177199"/>
    <lineage>
        <taxon>Eukaryota</taxon>
        <taxon>Fungi</taxon>
        <taxon>Dikarya</taxon>
        <taxon>Ascomycota</taxon>
        <taxon>Pezizomycotina</taxon>
        <taxon>Sordariomycetes</taxon>
        <taxon>Sordariomycetidae</taxon>
        <taxon>Coniochaetales</taxon>
        <taxon>Coniochaetaceae</taxon>
        <taxon>Coniochaeta</taxon>
    </lineage>
</organism>
<protein>
    <recommendedName>
        <fullName evidence="5">FAD-binding domain-containing protein</fullName>
    </recommendedName>
</protein>
<feature type="domain" description="FAD-binding" evidence="5">
    <location>
        <begin position="9"/>
        <end position="172"/>
    </location>
</feature>
<evidence type="ECO:0000256" key="2">
    <source>
        <dbReference type="ARBA" id="ARBA00022827"/>
    </source>
</evidence>